<dbReference type="Proteomes" id="UP001165960">
    <property type="component" value="Unassembled WGS sequence"/>
</dbReference>
<gene>
    <name evidence="1" type="ORF">DSO57_1036147</name>
</gene>
<proteinExistence type="predicted"/>
<dbReference type="EMBL" id="QTSX02001048">
    <property type="protein sequence ID" value="KAJ9083292.1"/>
    <property type="molecule type" value="Genomic_DNA"/>
</dbReference>
<organism evidence="1 2">
    <name type="scientific">Entomophthora muscae</name>
    <dbReference type="NCBI Taxonomy" id="34485"/>
    <lineage>
        <taxon>Eukaryota</taxon>
        <taxon>Fungi</taxon>
        <taxon>Fungi incertae sedis</taxon>
        <taxon>Zoopagomycota</taxon>
        <taxon>Entomophthoromycotina</taxon>
        <taxon>Entomophthoromycetes</taxon>
        <taxon>Entomophthorales</taxon>
        <taxon>Entomophthoraceae</taxon>
        <taxon>Entomophthora</taxon>
    </lineage>
</organism>
<sequence length="325" mass="35358">MRKWRVMKVTLLAVLGVAGALEAGGIPTVNASDCSLVFRYKKLYYSGCTDADSEGTPWCLLKKPIEGKQWGYCNLSTIQIYIAEDHGVRRDCEISTPVKGGASVFGCYSADDQNTYSCVSGGKELPCSMGSGEFRKHPVEMRVLNNTTPRIRNNATLPDMNAASRADDQLSMQIIVILSILFGLALVCVVVLAAVRRSRNRASLQQLEAKLGAQTSHDYLITKAGSTTSFIPKPRLSASISRSEYTVVTIFTPTLSDELVIRPGDKVVVYKEYDDGWVQGANLTRGGAKGVFPKHCIQPLSDLSSKSRPSSSKRSSSNVSSFKPN</sequence>
<reference evidence="1" key="1">
    <citation type="submission" date="2022-04" db="EMBL/GenBank/DDBJ databases">
        <title>Genome of the entomopathogenic fungus Entomophthora muscae.</title>
        <authorList>
            <person name="Elya C."/>
            <person name="Lovett B.R."/>
            <person name="Lee E."/>
            <person name="Macias A.M."/>
            <person name="Hajek A.E."/>
            <person name="De Bivort B.L."/>
            <person name="Kasson M.T."/>
            <person name="De Fine Licht H.H."/>
            <person name="Stajich J.E."/>
        </authorList>
    </citation>
    <scope>NUCLEOTIDE SEQUENCE</scope>
    <source>
        <strain evidence="1">Berkeley</strain>
    </source>
</reference>
<accession>A0ACC2U951</accession>
<keyword evidence="2" id="KW-1185">Reference proteome</keyword>
<evidence type="ECO:0000313" key="1">
    <source>
        <dbReference type="EMBL" id="KAJ9083292.1"/>
    </source>
</evidence>
<evidence type="ECO:0000313" key="2">
    <source>
        <dbReference type="Proteomes" id="UP001165960"/>
    </source>
</evidence>
<comment type="caution">
    <text evidence="1">The sequence shown here is derived from an EMBL/GenBank/DDBJ whole genome shotgun (WGS) entry which is preliminary data.</text>
</comment>
<protein>
    <submittedName>
        <fullName evidence="1">Uncharacterized protein</fullName>
    </submittedName>
</protein>
<name>A0ACC2U951_9FUNG</name>